<dbReference type="Gene3D" id="2.120.10.10">
    <property type="match status" value="1"/>
</dbReference>
<comment type="caution">
    <text evidence="3">The sequence shown here is derived from an EMBL/GenBank/DDBJ whole genome shotgun (WGS) entry which is preliminary data.</text>
</comment>
<accession>A0A919JXB6</accession>
<feature type="transmembrane region" description="Helical" evidence="2">
    <location>
        <begin position="37"/>
        <end position="59"/>
    </location>
</feature>
<dbReference type="AlphaFoldDB" id="A0A919JXB6"/>
<evidence type="ECO:0000313" key="4">
    <source>
        <dbReference type="Proteomes" id="UP000636960"/>
    </source>
</evidence>
<organism evidence="3 4">
    <name type="scientific">Paractinoplanes rishiriensis</name>
    <dbReference type="NCBI Taxonomy" id="1050105"/>
    <lineage>
        <taxon>Bacteria</taxon>
        <taxon>Bacillati</taxon>
        <taxon>Actinomycetota</taxon>
        <taxon>Actinomycetes</taxon>
        <taxon>Micromonosporales</taxon>
        <taxon>Micromonosporaceae</taxon>
        <taxon>Paractinoplanes</taxon>
    </lineage>
</organism>
<dbReference type="EMBL" id="BOMV01000023">
    <property type="protein sequence ID" value="GIE95007.1"/>
    <property type="molecule type" value="Genomic_DNA"/>
</dbReference>
<protein>
    <submittedName>
        <fullName evidence="3">Uncharacterized protein</fullName>
    </submittedName>
</protein>
<evidence type="ECO:0000313" key="3">
    <source>
        <dbReference type="EMBL" id="GIE95007.1"/>
    </source>
</evidence>
<feature type="region of interest" description="Disordered" evidence="1">
    <location>
        <begin position="60"/>
        <end position="80"/>
    </location>
</feature>
<sequence>MREPNFESLAAYVEGAVRQPEFAVIRQRATKVNRRRAFLSSAAALVIALTATSIGYAAADGGPPEVDPMPAPTESPDPPGLWPRVGQVVATGSGTLYAAVEPCRRCATELHASDDDGATWQARPVPPKANGITDSERFASMMSLGPDTIAWRDVQTMTDFQELFGSPAVAGGDTPGPGEQTSGPGEQTSGPGEQTSGTGKPRTGGFYTSVDGGRSWRQAVVDPPVAATPPGGRVFGCSVIIEESPCRIYAVDPGTGHFAPLATQPAGILIESHWPGMTDVPLGGRLWVPGLDPATRKPAVATSADGGRTWKTHVFTAGVPAVSSGSFTAAMYLPFIAANNGKVAYALLYRDEAGRRTPYRTTDGGATWRPVSGGPLPDGTEQGFVTTDGAHVTRTGTTFRVARPGAGYRTEKLPGYPAEMLDPNESRVPSQQAAGHYLVNNNTHAYLSGNGWSWKRADLP</sequence>
<keyword evidence="2" id="KW-1133">Transmembrane helix</keyword>
<keyword evidence="2" id="KW-0812">Transmembrane</keyword>
<dbReference type="SUPFAM" id="SSF50939">
    <property type="entry name" value="Sialidases"/>
    <property type="match status" value="1"/>
</dbReference>
<dbReference type="CDD" id="cd15482">
    <property type="entry name" value="Sialidase_non-viral"/>
    <property type="match status" value="1"/>
</dbReference>
<evidence type="ECO:0000256" key="1">
    <source>
        <dbReference type="SAM" id="MobiDB-lite"/>
    </source>
</evidence>
<evidence type="ECO:0000256" key="2">
    <source>
        <dbReference type="SAM" id="Phobius"/>
    </source>
</evidence>
<name>A0A919JXB6_9ACTN</name>
<gene>
    <name evidence="3" type="ORF">Ari01nite_24720</name>
</gene>
<feature type="region of interest" description="Disordered" evidence="1">
    <location>
        <begin position="165"/>
        <end position="211"/>
    </location>
</feature>
<keyword evidence="4" id="KW-1185">Reference proteome</keyword>
<reference evidence="3" key="1">
    <citation type="submission" date="2021-01" db="EMBL/GenBank/DDBJ databases">
        <title>Whole genome shotgun sequence of Actinoplanes rishiriensis NBRC 108556.</title>
        <authorList>
            <person name="Komaki H."/>
            <person name="Tamura T."/>
        </authorList>
    </citation>
    <scope>NUCLEOTIDE SEQUENCE</scope>
    <source>
        <strain evidence="3">NBRC 108556</strain>
    </source>
</reference>
<dbReference type="InterPro" id="IPR036278">
    <property type="entry name" value="Sialidase_sf"/>
</dbReference>
<dbReference type="Proteomes" id="UP000636960">
    <property type="component" value="Unassembled WGS sequence"/>
</dbReference>
<dbReference type="RefSeq" id="WP_203781314.1">
    <property type="nucleotide sequence ID" value="NZ_BOMV01000023.1"/>
</dbReference>
<feature type="compositionally biased region" description="Polar residues" evidence="1">
    <location>
        <begin position="179"/>
        <end position="198"/>
    </location>
</feature>
<feature type="compositionally biased region" description="Pro residues" evidence="1">
    <location>
        <begin position="65"/>
        <end position="80"/>
    </location>
</feature>
<keyword evidence="2" id="KW-0472">Membrane</keyword>
<proteinExistence type="predicted"/>